<dbReference type="AlphaFoldDB" id="A0A540VNJ4"/>
<reference evidence="1 2" key="1">
    <citation type="submission" date="2019-06" db="EMBL/GenBank/DDBJ databases">
        <title>Metagenome assembled Genome of Spiribacter salinus SL48-SHIP from the microbial mat of Salt Lake 48 (Novosibirsk region, Russia).</title>
        <authorList>
            <person name="Shipova A."/>
            <person name="Rozanov A.S."/>
            <person name="Bryanskaya A.V."/>
            <person name="Peltek S.E."/>
        </authorList>
    </citation>
    <scope>NUCLEOTIDE SEQUENCE [LARGE SCALE GENOMIC DNA]</scope>
    <source>
        <strain evidence="1">SL48-SHIP-2</strain>
    </source>
</reference>
<dbReference type="Proteomes" id="UP000315400">
    <property type="component" value="Unassembled WGS sequence"/>
</dbReference>
<gene>
    <name evidence="1" type="ORF">FKY71_14515</name>
</gene>
<evidence type="ECO:0000313" key="1">
    <source>
        <dbReference type="EMBL" id="TQE98311.1"/>
    </source>
</evidence>
<dbReference type="EMBL" id="VIFK01000228">
    <property type="protein sequence ID" value="TQE98311.1"/>
    <property type="molecule type" value="Genomic_DNA"/>
</dbReference>
<evidence type="ECO:0000313" key="2">
    <source>
        <dbReference type="Proteomes" id="UP000315400"/>
    </source>
</evidence>
<protein>
    <submittedName>
        <fullName evidence="1">Uncharacterized protein</fullName>
    </submittedName>
</protein>
<comment type="caution">
    <text evidence="1">The sequence shown here is derived from an EMBL/GenBank/DDBJ whole genome shotgun (WGS) entry which is preliminary data.</text>
</comment>
<accession>A0A540VNJ4</accession>
<organism evidence="1 2">
    <name type="scientific">Spiribacter salinus</name>
    <dbReference type="NCBI Taxonomy" id="1335746"/>
    <lineage>
        <taxon>Bacteria</taxon>
        <taxon>Pseudomonadati</taxon>
        <taxon>Pseudomonadota</taxon>
        <taxon>Gammaproteobacteria</taxon>
        <taxon>Chromatiales</taxon>
        <taxon>Ectothiorhodospiraceae</taxon>
        <taxon>Spiribacter</taxon>
    </lineage>
</organism>
<name>A0A540VNJ4_9GAMM</name>
<sequence length="176" mass="18298">MPSDGPTEDPPTGSSQTITLEEGWNLVGTSIIPEQPALEDILGDAADAITLVKDVDGNLFFPELGLNDIGSWDVGQAYYVLAHTASSFTINGDPVDPTTPVAVEPGWNLVPYHGTGSVPMAEAFSGGDETVVMARATGEAVYYPAEAVATLSHAEPGRGYLVYVTESGLLTMGGTP</sequence>
<proteinExistence type="predicted"/>